<name>A0A1Y2HHP0_9FUNG</name>
<comment type="similarity">
    <text evidence="1">Belongs to the eukaryotic initiation factor 4E family.</text>
</comment>
<keyword evidence="1 2" id="KW-0396">Initiation factor</keyword>
<dbReference type="SUPFAM" id="SSF55418">
    <property type="entry name" value="eIF4e-like"/>
    <property type="match status" value="1"/>
</dbReference>
<organism evidence="2 3">
    <name type="scientific">Catenaria anguillulae PL171</name>
    <dbReference type="NCBI Taxonomy" id="765915"/>
    <lineage>
        <taxon>Eukaryota</taxon>
        <taxon>Fungi</taxon>
        <taxon>Fungi incertae sedis</taxon>
        <taxon>Blastocladiomycota</taxon>
        <taxon>Blastocladiomycetes</taxon>
        <taxon>Blastocladiales</taxon>
        <taxon>Catenariaceae</taxon>
        <taxon>Catenaria</taxon>
    </lineage>
</organism>
<dbReference type="InterPro" id="IPR001040">
    <property type="entry name" value="TIF_eIF_4E"/>
</dbReference>
<evidence type="ECO:0000313" key="3">
    <source>
        <dbReference type="Proteomes" id="UP000193411"/>
    </source>
</evidence>
<dbReference type="GO" id="GO:0003743">
    <property type="term" value="F:translation initiation factor activity"/>
    <property type="evidence" value="ECO:0007669"/>
    <property type="project" value="UniProtKB-KW"/>
</dbReference>
<evidence type="ECO:0000256" key="1">
    <source>
        <dbReference type="RuleBase" id="RU004374"/>
    </source>
</evidence>
<dbReference type="Pfam" id="PF01652">
    <property type="entry name" value="IF4E"/>
    <property type="match status" value="1"/>
</dbReference>
<keyword evidence="3" id="KW-1185">Reference proteome</keyword>
<dbReference type="Gene3D" id="3.30.760.10">
    <property type="entry name" value="RNA Cap, Translation Initiation Factor Eif4e"/>
    <property type="match status" value="1"/>
</dbReference>
<protein>
    <submittedName>
        <fullName evidence="2">Translation initiation factor eIF 4e-like domain-containing protein</fullName>
    </submittedName>
</protein>
<reference evidence="2 3" key="1">
    <citation type="submission" date="2016-07" db="EMBL/GenBank/DDBJ databases">
        <title>Pervasive Adenine N6-methylation of Active Genes in Fungi.</title>
        <authorList>
            <consortium name="DOE Joint Genome Institute"/>
            <person name="Mondo S.J."/>
            <person name="Dannebaum R.O."/>
            <person name="Kuo R.C."/>
            <person name="Labutti K."/>
            <person name="Haridas S."/>
            <person name="Kuo A."/>
            <person name="Salamov A."/>
            <person name="Ahrendt S.R."/>
            <person name="Lipzen A."/>
            <person name="Sullivan W."/>
            <person name="Andreopoulos W.B."/>
            <person name="Clum A."/>
            <person name="Lindquist E."/>
            <person name="Daum C."/>
            <person name="Ramamoorthy G.K."/>
            <person name="Gryganskyi A."/>
            <person name="Culley D."/>
            <person name="Magnuson J.K."/>
            <person name="James T.Y."/>
            <person name="O'Malley M.A."/>
            <person name="Stajich J.E."/>
            <person name="Spatafora J.W."/>
            <person name="Visel A."/>
            <person name="Grigoriev I.V."/>
        </authorList>
    </citation>
    <scope>NUCLEOTIDE SEQUENCE [LARGE SCALE GENOMIC DNA]</scope>
    <source>
        <strain evidence="2 3">PL171</strain>
    </source>
</reference>
<accession>A0A1Y2HHP0</accession>
<sequence>MPANAQNSHPLAHTWTVYYSFRKANERITNYEDAIKRLVDFGTVEEFWSTYSHLKRPADLEPISDYHIFRSGIRPMWEVPENINGGKFIIRLRKDVSQRFWEDLILAVVGNQFPDPVNGIVLSIRTSEDILSVWTADSTPGMSDTLKLLLQLPEAAVIEYKEHNDSLRDKSSFRNTDVFK</sequence>
<gene>
    <name evidence="2" type="ORF">BCR44DRAFT_60409</name>
</gene>
<dbReference type="PANTHER" id="PTHR11960">
    <property type="entry name" value="EUKARYOTIC TRANSLATION INITIATION FACTOR 4E RELATED"/>
    <property type="match status" value="1"/>
</dbReference>
<dbReference type="GO" id="GO:0000340">
    <property type="term" value="F:RNA 7-methylguanosine cap binding"/>
    <property type="evidence" value="ECO:0007669"/>
    <property type="project" value="TreeGrafter"/>
</dbReference>
<evidence type="ECO:0000313" key="2">
    <source>
        <dbReference type="EMBL" id="ORZ34086.1"/>
    </source>
</evidence>
<dbReference type="GO" id="GO:0016281">
    <property type="term" value="C:eukaryotic translation initiation factor 4F complex"/>
    <property type="evidence" value="ECO:0007669"/>
    <property type="project" value="TreeGrafter"/>
</dbReference>
<dbReference type="AlphaFoldDB" id="A0A1Y2HHP0"/>
<keyword evidence="1" id="KW-0694">RNA-binding</keyword>
<dbReference type="STRING" id="765915.A0A1Y2HHP0"/>
<comment type="caution">
    <text evidence="2">The sequence shown here is derived from an EMBL/GenBank/DDBJ whole genome shotgun (WGS) entry which is preliminary data.</text>
</comment>
<proteinExistence type="inferred from homology"/>
<dbReference type="PANTHER" id="PTHR11960:SF18">
    <property type="entry name" value="EUKARYOTIC TRANSLATION INITIATION FACTOR 4E HOMOLOGOUS PROTEIN, ISOFORM B"/>
    <property type="match status" value="1"/>
</dbReference>
<dbReference type="OrthoDB" id="590761at2759"/>
<dbReference type="InterPro" id="IPR023398">
    <property type="entry name" value="TIF_eIF4e-like"/>
</dbReference>
<keyword evidence="1" id="KW-0648">Protein biosynthesis</keyword>
<dbReference type="EMBL" id="MCFL01000031">
    <property type="protein sequence ID" value="ORZ34086.1"/>
    <property type="molecule type" value="Genomic_DNA"/>
</dbReference>
<dbReference type="Proteomes" id="UP000193411">
    <property type="component" value="Unassembled WGS sequence"/>
</dbReference>